<name>A0A160JEH8_9PROT</name>
<dbReference type="KEGG" id="ahu:A6A40_04400"/>
<organism evidence="1 2">
    <name type="scientific">Azospirillum humicireducens</name>
    <dbReference type="NCBI Taxonomy" id="1226968"/>
    <lineage>
        <taxon>Bacteria</taxon>
        <taxon>Pseudomonadati</taxon>
        <taxon>Pseudomonadota</taxon>
        <taxon>Alphaproteobacteria</taxon>
        <taxon>Rhodospirillales</taxon>
        <taxon>Azospirillaceae</taxon>
        <taxon>Azospirillum</taxon>
    </lineage>
</organism>
<dbReference type="STRING" id="1226968.A6A40_04400"/>
<dbReference type="RefSeq" id="WP_063634298.1">
    <property type="nucleotide sequence ID" value="NZ_CP015285.1"/>
</dbReference>
<proteinExistence type="predicted"/>
<dbReference type="EMBL" id="CP015285">
    <property type="protein sequence ID" value="ANC91205.1"/>
    <property type="molecule type" value="Genomic_DNA"/>
</dbReference>
<protein>
    <submittedName>
        <fullName evidence="1">Uncharacterized protein</fullName>
    </submittedName>
</protein>
<keyword evidence="2" id="KW-1185">Reference proteome</keyword>
<dbReference type="AlphaFoldDB" id="A0A160JEH8"/>
<evidence type="ECO:0000313" key="2">
    <source>
        <dbReference type="Proteomes" id="UP000077405"/>
    </source>
</evidence>
<sequence>MFLDASNPMQDALETIRATDVISDAKKQALRQGLEALRRRHCPQHLQATGCCDDCTTRHRCLNAVLDLLGS</sequence>
<dbReference type="Proteomes" id="UP000077405">
    <property type="component" value="Chromosome"/>
</dbReference>
<reference evidence="1 2" key="1">
    <citation type="journal article" date="2013" name="Int. J. Syst. Evol. Microbiol.">
        <title>Azospirillum humicireducens sp. nov., a nitrogen-fixing bacterium isolated from a microbial fuel cell.</title>
        <authorList>
            <person name="Zhou S."/>
            <person name="Han L."/>
            <person name="Wang Y."/>
            <person name="Yang G."/>
            <person name="Zhuang L."/>
            <person name="Hu P."/>
        </authorList>
    </citation>
    <scope>NUCLEOTIDE SEQUENCE [LARGE SCALE GENOMIC DNA]</scope>
    <source>
        <strain evidence="1 2">SgZ-5</strain>
    </source>
</reference>
<gene>
    <name evidence="1" type="ORF">A6A40_04400</name>
</gene>
<accession>A0A160JEH8</accession>
<evidence type="ECO:0000313" key="1">
    <source>
        <dbReference type="EMBL" id="ANC91205.1"/>
    </source>
</evidence>